<sequence>GKGGGGVPPNVRRCRSPCSPAGRDLPRAFARTSWAPLRSLCAEEGAQLRVGGAAEP</sequence>
<keyword evidence="3" id="KW-1185">Reference proteome</keyword>
<protein>
    <submittedName>
        <fullName evidence="2">Uncharacterized protein</fullName>
    </submittedName>
</protein>
<evidence type="ECO:0000313" key="3">
    <source>
        <dbReference type="Proteomes" id="UP001189429"/>
    </source>
</evidence>
<comment type="caution">
    <text evidence="2">The sequence shown here is derived from an EMBL/GenBank/DDBJ whole genome shotgun (WGS) entry which is preliminary data.</text>
</comment>
<feature type="region of interest" description="Disordered" evidence="1">
    <location>
        <begin position="1"/>
        <end position="22"/>
    </location>
</feature>
<evidence type="ECO:0000256" key="1">
    <source>
        <dbReference type="SAM" id="MobiDB-lite"/>
    </source>
</evidence>
<proteinExistence type="predicted"/>
<organism evidence="2 3">
    <name type="scientific">Prorocentrum cordatum</name>
    <dbReference type="NCBI Taxonomy" id="2364126"/>
    <lineage>
        <taxon>Eukaryota</taxon>
        <taxon>Sar</taxon>
        <taxon>Alveolata</taxon>
        <taxon>Dinophyceae</taxon>
        <taxon>Prorocentrales</taxon>
        <taxon>Prorocentraceae</taxon>
        <taxon>Prorocentrum</taxon>
    </lineage>
</organism>
<gene>
    <name evidence="2" type="ORF">PCOR1329_LOCUS15628</name>
</gene>
<reference evidence="2" key="1">
    <citation type="submission" date="2023-10" db="EMBL/GenBank/DDBJ databases">
        <authorList>
            <person name="Chen Y."/>
            <person name="Shah S."/>
            <person name="Dougan E. K."/>
            <person name="Thang M."/>
            <person name="Chan C."/>
        </authorList>
    </citation>
    <scope>NUCLEOTIDE SEQUENCE [LARGE SCALE GENOMIC DNA]</scope>
</reference>
<name>A0ABN9QXP7_9DINO</name>
<evidence type="ECO:0000313" key="2">
    <source>
        <dbReference type="EMBL" id="CAK0810792.1"/>
    </source>
</evidence>
<dbReference type="EMBL" id="CAUYUJ010004742">
    <property type="protein sequence ID" value="CAK0810792.1"/>
    <property type="molecule type" value="Genomic_DNA"/>
</dbReference>
<accession>A0ABN9QXP7</accession>
<dbReference type="Proteomes" id="UP001189429">
    <property type="component" value="Unassembled WGS sequence"/>
</dbReference>
<feature type="non-terminal residue" evidence="2">
    <location>
        <position position="1"/>
    </location>
</feature>